<dbReference type="PANTHER" id="PTHR30011">
    <property type="entry name" value="ALKANESULFONATE MONOOXYGENASE-RELATED"/>
    <property type="match status" value="1"/>
</dbReference>
<dbReference type="InterPro" id="IPR051260">
    <property type="entry name" value="Diverse_substr_monoxygenases"/>
</dbReference>
<proteinExistence type="inferred from homology"/>
<dbReference type="VEuPathDB" id="FungiDB:CD36_23940"/>
<dbReference type="GO" id="GO:0004497">
    <property type="term" value="F:monooxygenase activity"/>
    <property type="evidence" value="ECO:0007669"/>
    <property type="project" value="UniProtKB-KW"/>
</dbReference>
<dbReference type="eggNOG" id="ENOG502QSR6">
    <property type="taxonomic scope" value="Eukaryota"/>
</dbReference>
<dbReference type="FunFam" id="3.20.20.30:FF:000008">
    <property type="entry name" value="Xenobiotic compound monooxygenase A subunit"/>
    <property type="match status" value="1"/>
</dbReference>
<dbReference type="SUPFAM" id="SSF51679">
    <property type="entry name" value="Bacterial luciferase-like"/>
    <property type="match status" value="1"/>
</dbReference>
<dbReference type="Proteomes" id="UP000002605">
    <property type="component" value="Chromosome 2"/>
</dbReference>
<dbReference type="HOGENOM" id="CLU_022256_0_0_1"/>
<keyword evidence="9" id="KW-1185">Reference proteome</keyword>
<dbReference type="EMBL" id="FM992689">
    <property type="protein sequence ID" value="CAX44174.1"/>
    <property type="molecule type" value="Genomic_DNA"/>
</dbReference>
<evidence type="ECO:0000256" key="2">
    <source>
        <dbReference type="ARBA" id="ARBA00022643"/>
    </source>
</evidence>
<keyword evidence="4 8" id="KW-0503">Monooxygenase</keyword>
<dbReference type="InterPro" id="IPR016215">
    <property type="entry name" value="NTA_MOA"/>
</dbReference>
<dbReference type="Pfam" id="PF00296">
    <property type="entry name" value="Bac_luciferase"/>
    <property type="match status" value="1"/>
</dbReference>
<dbReference type="InterPro" id="IPR011251">
    <property type="entry name" value="Luciferase-like_dom"/>
</dbReference>
<dbReference type="CGD" id="CAL0000166653">
    <property type="gene designation" value="Cd36_23940"/>
</dbReference>
<evidence type="ECO:0000313" key="7">
    <source>
        <dbReference type="CGD" id="CAL0000166653"/>
    </source>
</evidence>
<reference evidence="8 9" key="1">
    <citation type="journal article" date="2009" name="Genome Res.">
        <title>Comparative genomics of the fungal pathogens Candida dubliniensis and Candida albicans.</title>
        <authorList>
            <person name="Jackson A.P."/>
            <person name="Gamble J.A."/>
            <person name="Yeomans T."/>
            <person name="Moran G.P."/>
            <person name="Saunders D."/>
            <person name="Harris D."/>
            <person name="Aslett M."/>
            <person name="Barrell J.F."/>
            <person name="Butler G."/>
            <person name="Citiulo F."/>
            <person name="Coleman D.C."/>
            <person name="de Groot P.W.J."/>
            <person name="Goodwin T.J."/>
            <person name="Quail M.A."/>
            <person name="McQuillan J."/>
            <person name="Munro C.A."/>
            <person name="Pain A."/>
            <person name="Poulter R.T."/>
            <person name="Rajandream M.A."/>
            <person name="Renauld H."/>
            <person name="Spiering M.J."/>
            <person name="Tivey A."/>
            <person name="Gow N.A.R."/>
            <person name="Barrell B."/>
            <person name="Sullivan D.J."/>
            <person name="Berriman M."/>
        </authorList>
    </citation>
    <scope>NUCLEOTIDE SEQUENCE [LARGE SCALE GENOMIC DNA]</scope>
    <source>
        <strain evidence="9">CD36 / ATCC MYA-646 / CBS 7987 / NCPF 3949 / NRRL Y-17841</strain>
    </source>
</reference>
<name>B9WCQ1_CANDC</name>
<dbReference type="GO" id="GO:0016705">
    <property type="term" value="F:oxidoreductase activity, acting on paired donors, with incorporation or reduction of molecular oxygen"/>
    <property type="evidence" value="ECO:0007669"/>
    <property type="project" value="InterPro"/>
</dbReference>
<accession>B9WCQ1</accession>
<dbReference type="PIRSF" id="PIRSF000337">
    <property type="entry name" value="NTA_MOA"/>
    <property type="match status" value="1"/>
</dbReference>
<dbReference type="GeneID" id="8046403"/>
<feature type="domain" description="Luciferase-like" evidence="6">
    <location>
        <begin position="49"/>
        <end position="414"/>
    </location>
</feature>
<evidence type="ECO:0000256" key="1">
    <source>
        <dbReference type="ARBA" id="ARBA00022630"/>
    </source>
</evidence>
<dbReference type="Gene3D" id="3.20.20.30">
    <property type="entry name" value="Luciferase-like domain"/>
    <property type="match status" value="1"/>
</dbReference>
<evidence type="ECO:0000256" key="4">
    <source>
        <dbReference type="ARBA" id="ARBA00023033"/>
    </source>
</evidence>
<evidence type="ECO:0000259" key="6">
    <source>
        <dbReference type="Pfam" id="PF00296"/>
    </source>
</evidence>
<dbReference type="KEGG" id="cdu:CD36_23940"/>
<evidence type="ECO:0000313" key="8">
    <source>
        <dbReference type="EMBL" id="CAX44174.1"/>
    </source>
</evidence>
<dbReference type="NCBIfam" id="TIGR03860">
    <property type="entry name" value="FMN_nitrolo"/>
    <property type="match status" value="1"/>
</dbReference>
<organism evidence="8 9">
    <name type="scientific">Candida dubliniensis (strain CD36 / ATCC MYA-646 / CBS 7987 / NCPF 3949 / NRRL Y-17841)</name>
    <name type="common">Yeast</name>
    <dbReference type="NCBI Taxonomy" id="573826"/>
    <lineage>
        <taxon>Eukaryota</taxon>
        <taxon>Fungi</taxon>
        <taxon>Dikarya</taxon>
        <taxon>Ascomycota</taxon>
        <taxon>Saccharomycotina</taxon>
        <taxon>Pichiomycetes</taxon>
        <taxon>Debaryomycetaceae</taxon>
        <taxon>Candida/Lodderomyces clade</taxon>
        <taxon>Candida</taxon>
    </lineage>
</organism>
<dbReference type="OrthoDB" id="5561043at2759"/>
<comment type="similarity">
    <text evidence="5">Belongs to the NtaA/SnaA/DszA monooxygenase family.</text>
</comment>
<dbReference type="RefSeq" id="XP_002418868.1">
    <property type="nucleotide sequence ID" value="XM_002418823.1"/>
</dbReference>
<keyword evidence="1" id="KW-0285">Flavoprotein</keyword>
<gene>
    <name evidence="8" type="primary">SOX1</name>
    <name evidence="7" type="ordered locus">Cd36_23940</name>
    <name evidence="8" type="ORF">CD36_23940</name>
</gene>
<sequence>MTITPPPPNKKQKRDESSSPKKYLILNAFDMMCPSLQTAGLWSHPNDKSRDYNTIEYWTNLAKLLEKGKFNALFIADVLGGYDVYNGPHNLTAAAKSGAQWPINDPHAIVPAMAAVTENLSFAITSSTVSESPYHFSRRLATLDHLTKGRIGWNIVSSYLDSAARNLLNGEELPEHDERYVKAQEFLEVVYQLFLSSWADDAVKFDRKNRIFTDSKRIREINYKGEHFIVPGPNITEPTPQRLPVILQAGASKKGLEYAAKNAEAAFINGMTPEALKIKIDQLKKLVKQYGRNPNDIKVLSLVTVIVAPTHDEAIAKYEEYKYYSDPEGAQALFGGWTGIDLSKYKYDEPLDQVESNAVRSFVENWTKPVPGEDPTTKKTRATIVNQLQIGGSGILIIGDPEEVTNELIRWHEISGVDGFNFTYTITPGSFEDLVEYVIPLLQEKGYAQKEYPTNHEGKPLTYRESIYGVGNGFLKPDHPAYNLRWKADESKEEFEEKLQKTLKERFGKT</sequence>
<keyword evidence="3" id="KW-0560">Oxidoreductase</keyword>
<dbReference type="InterPro" id="IPR036661">
    <property type="entry name" value="Luciferase-like_sf"/>
</dbReference>
<evidence type="ECO:0000256" key="3">
    <source>
        <dbReference type="ARBA" id="ARBA00023002"/>
    </source>
</evidence>
<dbReference type="AlphaFoldDB" id="B9WCQ1"/>
<dbReference type="PANTHER" id="PTHR30011:SF16">
    <property type="entry name" value="C2H2 FINGER DOMAIN TRANSCRIPTION FACTOR (EUROFUNG)-RELATED"/>
    <property type="match status" value="1"/>
</dbReference>
<keyword evidence="2" id="KW-0288">FMN</keyword>
<evidence type="ECO:0000256" key="5">
    <source>
        <dbReference type="ARBA" id="ARBA00033748"/>
    </source>
</evidence>
<protein>
    <submittedName>
        <fullName evidence="8">Monooxygenase, putative</fullName>
    </submittedName>
</protein>
<evidence type="ECO:0000313" key="9">
    <source>
        <dbReference type="Proteomes" id="UP000002605"/>
    </source>
</evidence>